<evidence type="ECO:0000256" key="4">
    <source>
        <dbReference type="ARBA" id="ARBA00022989"/>
    </source>
</evidence>
<sequence length="445" mass="48533">MDSTKSSMVEKREKFTSGTGFILACAGAAVGMGNLWMFPWRLGQYGGSAFLVPYLIFVIMLGTTGLMCEYGLGRWAGKGAVGAFDKVLRLRGLKFGRLLGAYPILNASCVFIFYAIVTGWVLKYIYASITGAYLSGVSKGFYFDTFAGQSVSIYWQLLAIIITGAIVVFGIIKGIERVNNIIMPMLLVLFLILLVRSLTLPGAMNGISYLLSPDWSFLLKPITWGMALGQAFFTVSLGGAAMLVYGSYLRRDADIPFSAVSTVILDTLAALLSALVIIPAIFAYGFDLAAGPQLLFITLPEIFSTMPGGQLFSVMFFTGVLFAALSSLINMMEIIVESLMDQFQWTRRTTVGLVAISGFICGIPLAIDMSLFTKFVDIVTVYFTPLGAAMAAFLFFWIHPIEKARLAINSGAQYPVGSWWNPMAKYGYVGVAILVILLQIFYRIG</sequence>
<feature type="transmembrane region" description="Helical" evidence="6">
    <location>
        <begin position="153"/>
        <end position="172"/>
    </location>
</feature>
<dbReference type="SUPFAM" id="SSF161070">
    <property type="entry name" value="SNF-like"/>
    <property type="match status" value="1"/>
</dbReference>
<dbReference type="PROSITE" id="PS50267">
    <property type="entry name" value="NA_NEUROTRAN_SYMP_3"/>
    <property type="match status" value="1"/>
</dbReference>
<name>A0A382DDZ2_9ZZZZ</name>
<accession>A0A382DDZ2</accession>
<dbReference type="InterPro" id="IPR000175">
    <property type="entry name" value="Na/ntran_symport"/>
</dbReference>
<proteinExistence type="predicted"/>
<keyword evidence="2" id="KW-0813">Transport</keyword>
<keyword evidence="4 6" id="KW-1133">Transmembrane helix</keyword>
<evidence type="ECO:0000256" key="5">
    <source>
        <dbReference type="ARBA" id="ARBA00023136"/>
    </source>
</evidence>
<dbReference type="PANTHER" id="PTHR42948:SF1">
    <property type="entry name" value="TRANSPORTER"/>
    <property type="match status" value="1"/>
</dbReference>
<dbReference type="PANTHER" id="PTHR42948">
    <property type="entry name" value="TRANSPORTER"/>
    <property type="match status" value="1"/>
</dbReference>
<evidence type="ECO:0000256" key="3">
    <source>
        <dbReference type="ARBA" id="ARBA00022692"/>
    </source>
</evidence>
<feature type="transmembrane region" description="Helical" evidence="6">
    <location>
        <begin position="224"/>
        <end position="245"/>
    </location>
</feature>
<protein>
    <recommendedName>
        <fullName evidence="8">Sodium-dependent transporter</fullName>
    </recommendedName>
</protein>
<feature type="transmembrane region" description="Helical" evidence="6">
    <location>
        <begin position="379"/>
        <end position="398"/>
    </location>
</feature>
<comment type="subcellular location">
    <subcellularLocation>
        <location evidence="1">Membrane</location>
        <topology evidence="1">Multi-pass membrane protein</topology>
    </subcellularLocation>
</comment>
<dbReference type="PROSITE" id="PS51257">
    <property type="entry name" value="PROKAR_LIPOPROTEIN"/>
    <property type="match status" value="1"/>
</dbReference>
<feature type="transmembrane region" description="Helical" evidence="6">
    <location>
        <begin position="184"/>
        <end position="204"/>
    </location>
</feature>
<evidence type="ECO:0008006" key="8">
    <source>
        <dbReference type="Google" id="ProtNLM"/>
    </source>
</evidence>
<dbReference type="AlphaFoldDB" id="A0A382DDZ2"/>
<reference evidence="7" key="1">
    <citation type="submission" date="2018-05" db="EMBL/GenBank/DDBJ databases">
        <authorList>
            <person name="Lanie J.A."/>
            <person name="Ng W.-L."/>
            <person name="Kazmierczak K.M."/>
            <person name="Andrzejewski T.M."/>
            <person name="Davidsen T.M."/>
            <person name="Wayne K.J."/>
            <person name="Tettelin H."/>
            <person name="Glass J.I."/>
            <person name="Rusch D."/>
            <person name="Podicherti R."/>
            <person name="Tsui H.-C.T."/>
            <person name="Winkler M.E."/>
        </authorList>
    </citation>
    <scope>NUCLEOTIDE SEQUENCE</scope>
</reference>
<feature type="transmembrane region" description="Helical" evidence="6">
    <location>
        <begin position="99"/>
        <end position="122"/>
    </location>
</feature>
<gene>
    <name evidence="7" type="ORF">METZ01_LOCUS188717</name>
</gene>
<dbReference type="Pfam" id="PF00209">
    <property type="entry name" value="SNF"/>
    <property type="match status" value="2"/>
</dbReference>
<keyword evidence="5 6" id="KW-0472">Membrane</keyword>
<evidence type="ECO:0000256" key="1">
    <source>
        <dbReference type="ARBA" id="ARBA00004141"/>
    </source>
</evidence>
<feature type="transmembrane region" description="Helical" evidence="6">
    <location>
        <begin position="306"/>
        <end position="329"/>
    </location>
</feature>
<dbReference type="GO" id="GO:0016020">
    <property type="term" value="C:membrane"/>
    <property type="evidence" value="ECO:0007669"/>
    <property type="project" value="UniProtKB-SubCell"/>
</dbReference>
<keyword evidence="3 6" id="KW-0812">Transmembrane</keyword>
<organism evidence="7">
    <name type="scientific">marine metagenome</name>
    <dbReference type="NCBI Taxonomy" id="408172"/>
    <lineage>
        <taxon>unclassified sequences</taxon>
        <taxon>metagenomes</taxon>
        <taxon>ecological metagenomes</taxon>
    </lineage>
</organism>
<dbReference type="EMBL" id="UINC01038606">
    <property type="protein sequence ID" value="SVB35863.1"/>
    <property type="molecule type" value="Genomic_DNA"/>
</dbReference>
<feature type="transmembrane region" description="Helical" evidence="6">
    <location>
        <begin position="257"/>
        <end position="286"/>
    </location>
</feature>
<evidence type="ECO:0000313" key="7">
    <source>
        <dbReference type="EMBL" id="SVB35863.1"/>
    </source>
</evidence>
<feature type="transmembrane region" description="Helical" evidence="6">
    <location>
        <begin position="21"/>
        <end position="38"/>
    </location>
</feature>
<feature type="transmembrane region" description="Helical" evidence="6">
    <location>
        <begin position="350"/>
        <end position="367"/>
    </location>
</feature>
<feature type="transmembrane region" description="Helical" evidence="6">
    <location>
        <begin position="50"/>
        <end position="68"/>
    </location>
</feature>
<dbReference type="InterPro" id="IPR037272">
    <property type="entry name" value="SNS_sf"/>
</dbReference>
<feature type="transmembrane region" description="Helical" evidence="6">
    <location>
        <begin position="426"/>
        <end position="444"/>
    </location>
</feature>
<dbReference type="InterPro" id="IPR047218">
    <property type="entry name" value="YocR/YhdH-like"/>
</dbReference>
<dbReference type="PRINTS" id="PR00176">
    <property type="entry name" value="NANEUSMPORT"/>
</dbReference>
<dbReference type="NCBIfam" id="NF037979">
    <property type="entry name" value="Na_transp"/>
    <property type="match status" value="1"/>
</dbReference>
<evidence type="ECO:0000256" key="2">
    <source>
        <dbReference type="ARBA" id="ARBA00022448"/>
    </source>
</evidence>
<evidence type="ECO:0000256" key="6">
    <source>
        <dbReference type="SAM" id="Phobius"/>
    </source>
</evidence>
<dbReference type="CDD" id="cd10336">
    <property type="entry name" value="SLC6sbd_Tyt1-Like"/>
    <property type="match status" value="1"/>
</dbReference>